<organism evidence="2 3">
    <name type="scientific">Durusdinium trenchii</name>
    <dbReference type="NCBI Taxonomy" id="1381693"/>
    <lineage>
        <taxon>Eukaryota</taxon>
        <taxon>Sar</taxon>
        <taxon>Alveolata</taxon>
        <taxon>Dinophyceae</taxon>
        <taxon>Suessiales</taxon>
        <taxon>Symbiodiniaceae</taxon>
        <taxon>Durusdinium</taxon>
    </lineage>
</organism>
<dbReference type="InterPro" id="IPR011009">
    <property type="entry name" value="Kinase-like_dom_sf"/>
</dbReference>
<dbReference type="PROSITE" id="PS50011">
    <property type="entry name" value="PROTEIN_KINASE_DOM"/>
    <property type="match status" value="1"/>
</dbReference>
<dbReference type="Proteomes" id="UP001642484">
    <property type="component" value="Unassembled WGS sequence"/>
</dbReference>
<gene>
    <name evidence="2" type="ORF">CCMP2556_LOCUS43291</name>
</gene>
<accession>A0ABP0QPA5</accession>
<comment type="caution">
    <text evidence="2">The sequence shown here is derived from an EMBL/GenBank/DDBJ whole genome shotgun (WGS) entry which is preliminary data.</text>
</comment>
<dbReference type="Pfam" id="PF00069">
    <property type="entry name" value="Pkinase"/>
    <property type="match status" value="1"/>
</dbReference>
<proteinExistence type="predicted"/>
<reference evidence="2 3" key="1">
    <citation type="submission" date="2024-02" db="EMBL/GenBank/DDBJ databases">
        <authorList>
            <person name="Chen Y."/>
            <person name="Shah S."/>
            <person name="Dougan E. K."/>
            <person name="Thang M."/>
            <person name="Chan C."/>
        </authorList>
    </citation>
    <scope>NUCLEOTIDE SEQUENCE [LARGE SCALE GENOMIC DNA]</scope>
</reference>
<protein>
    <recommendedName>
        <fullName evidence="1">Protein kinase domain-containing protein</fullName>
    </recommendedName>
</protein>
<dbReference type="InterPro" id="IPR000719">
    <property type="entry name" value="Prot_kinase_dom"/>
</dbReference>
<dbReference type="Gene3D" id="1.10.510.10">
    <property type="entry name" value="Transferase(Phosphotransferase) domain 1"/>
    <property type="match status" value="1"/>
</dbReference>
<keyword evidence="3" id="KW-1185">Reference proteome</keyword>
<dbReference type="EMBL" id="CAXAMN010024806">
    <property type="protein sequence ID" value="CAK9090047.1"/>
    <property type="molecule type" value="Genomic_DNA"/>
</dbReference>
<evidence type="ECO:0000313" key="3">
    <source>
        <dbReference type="Proteomes" id="UP001642484"/>
    </source>
</evidence>
<dbReference type="PANTHER" id="PTHR24359">
    <property type="entry name" value="SERINE/THREONINE-PROTEIN KINASE SBK1"/>
    <property type="match status" value="1"/>
</dbReference>
<evidence type="ECO:0000259" key="1">
    <source>
        <dbReference type="PROSITE" id="PS50011"/>
    </source>
</evidence>
<name>A0ABP0QPA5_9DINO</name>
<dbReference type="SUPFAM" id="SSF56112">
    <property type="entry name" value="Protein kinase-like (PK-like)"/>
    <property type="match status" value="1"/>
</dbReference>
<feature type="domain" description="Protein kinase" evidence="1">
    <location>
        <begin position="78"/>
        <end position="354"/>
    </location>
</feature>
<dbReference type="SMART" id="SM00220">
    <property type="entry name" value="S_TKc"/>
    <property type="match status" value="1"/>
</dbReference>
<dbReference type="PANTHER" id="PTHR24359:SF1">
    <property type="entry name" value="INHIBITOR OF NUCLEAR FACTOR KAPPA-B KINASE EPSILON SUBUNIT HOMOLOG 1-RELATED"/>
    <property type="match status" value="1"/>
</dbReference>
<sequence>MVDVFRKSCLANSASSVSTAEPDENNRLKWPPLGICESWMRDFDSFNLLSFSLLDLERFEFDHVLRPSSALWKAQIEVHLDRRVGSKVVAKRFFRAYLKDSPVDFRKAKSGGSEGPWSELFLALKLGKHLPGPGVLPCHGIFIHPSGDVMVMMEYATCGDLFDLAGCLGEPGPPREVLAVQLLRSLLRAVRFLHHEVGIAHGDISLENVLLRDRPDSTGGPDVALLDFARAVCHGASARAEVRRHIGAGDMYRPPEGWCVDARRADLFACGVVGYVLAIGTYPWQSTRGCKAFEYVKKNGLARFFQKRTVPVGSAQVPVAELLSPRLQAALMALLDVDSFHCSELCEMLLDGLLMEQRAQPLETEPATPLSRCFGGVFFVVKCLVR</sequence>
<evidence type="ECO:0000313" key="2">
    <source>
        <dbReference type="EMBL" id="CAK9090047.1"/>
    </source>
</evidence>